<keyword evidence="5 11" id="KW-0863">Zinc-finger</keyword>
<dbReference type="PANTHER" id="PTHR16465:SF0">
    <property type="entry name" value="ZINC FINGER MATRIN-TYPE PROTEIN 5"/>
    <property type="match status" value="1"/>
</dbReference>
<dbReference type="EMBL" id="QKKF02017260">
    <property type="protein sequence ID" value="RZF41080.1"/>
    <property type="molecule type" value="Genomic_DNA"/>
</dbReference>
<dbReference type="OrthoDB" id="2417221at2759"/>
<evidence type="ECO:0000256" key="2">
    <source>
        <dbReference type="ARBA" id="ARBA00022664"/>
    </source>
</evidence>
<dbReference type="Pfam" id="PF06220">
    <property type="entry name" value="zf-U1"/>
    <property type="match status" value="1"/>
</dbReference>
<keyword evidence="6 11" id="KW-0862">Zinc</keyword>
<dbReference type="FunCoup" id="A0A482X6Q1">
    <property type="interactions" value="263"/>
</dbReference>
<comment type="subcellular location">
    <subcellularLocation>
        <location evidence="1">Nucleus</location>
    </subcellularLocation>
</comment>
<dbReference type="InterPro" id="IPR003604">
    <property type="entry name" value="Matrin/U1-like-C_Znf_C2H2"/>
</dbReference>
<keyword evidence="4" id="KW-0747">Spliceosome</keyword>
<keyword evidence="3 11" id="KW-0479">Metal-binding</keyword>
<accession>A0A482X6Q1</accession>
<dbReference type="AlphaFoldDB" id="A0A482X6Q1"/>
<dbReference type="InParanoid" id="A0A482X6Q1"/>
<name>A0A482X6Q1_LAOST</name>
<feature type="zinc finger region" description="C3H1-type" evidence="11">
    <location>
        <begin position="51"/>
        <end position="79"/>
    </location>
</feature>
<dbReference type="GO" id="GO:0008380">
    <property type="term" value="P:RNA splicing"/>
    <property type="evidence" value="ECO:0007669"/>
    <property type="project" value="UniProtKB-KW"/>
</dbReference>
<evidence type="ECO:0000313" key="14">
    <source>
        <dbReference type="EMBL" id="RZF41080.1"/>
    </source>
</evidence>
<dbReference type="SUPFAM" id="SSF57667">
    <property type="entry name" value="beta-beta-alpha zinc fingers"/>
    <property type="match status" value="1"/>
</dbReference>
<evidence type="ECO:0000256" key="6">
    <source>
        <dbReference type="ARBA" id="ARBA00022833"/>
    </source>
</evidence>
<dbReference type="SMR" id="A0A482X6Q1"/>
<keyword evidence="2" id="KW-0507">mRNA processing</keyword>
<dbReference type="GO" id="GO:0003676">
    <property type="term" value="F:nucleic acid binding"/>
    <property type="evidence" value="ECO:0007669"/>
    <property type="project" value="InterPro"/>
</dbReference>
<evidence type="ECO:0000256" key="5">
    <source>
        <dbReference type="ARBA" id="ARBA00022771"/>
    </source>
</evidence>
<reference evidence="14 15" key="1">
    <citation type="journal article" date="2017" name="Gigascience">
        <title>Genome sequence of the small brown planthopper, Laodelphax striatellus.</title>
        <authorList>
            <person name="Zhu J."/>
            <person name="Jiang F."/>
            <person name="Wang X."/>
            <person name="Yang P."/>
            <person name="Bao Y."/>
            <person name="Zhao W."/>
            <person name="Wang W."/>
            <person name="Lu H."/>
            <person name="Wang Q."/>
            <person name="Cui N."/>
            <person name="Li J."/>
            <person name="Chen X."/>
            <person name="Luo L."/>
            <person name="Yu J."/>
            <person name="Kang L."/>
            <person name="Cui F."/>
        </authorList>
    </citation>
    <scope>NUCLEOTIDE SEQUENCE [LARGE SCALE GENOMIC DNA]</scope>
    <source>
        <strain evidence="14">Lst14</strain>
    </source>
</reference>
<evidence type="ECO:0000256" key="10">
    <source>
        <dbReference type="ARBA" id="ARBA00076547"/>
    </source>
</evidence>
<keyword evidence="8" id="KW-0539">Nucleus</keyword>
<comment type="caution">
    <text evidence="14">The sequence shown here is derived from an EMBL/GenBank/DDBJ whole genome shotgun (WGS) entry which is preliminary data.</text>
</comment>
<dbReference type="SUPFAM" id="SSF90229">
    <property type="entry name" value="CCCH zinc finger"/>
    <property type="match status" value="1"/>
</dbReference>
<dbReference type="STRING" id="195883.A0A482X6Q1"/>
<evidence type="ECO:0000256" key="3">
    <source>
        <dbReference type="ARBA" id="ARBA00022723"/>
    </source>
</evidence>
<dbReference type="PANTHER" id="PTHR16465">
    <property type="entry name" value="NUCLEASE-RELATED"/>
    <property type="match status" value="1"/>
</dbReference>
<dbReference type="GO" id="GO:0006397">
    <property type="term" value="P:mRNA processing"/>
    <property type="evidence" value="ECO:0007669"/>
    <property type="project" value="UniProtKB-KW"/>
</dbReference>
<protein>
    <recommendedName>
        <fullName evidence="9">Zinc finger matrin-type protein 5</fullName>
    </recommendedName>
    <alternativeName>
        <fullName evidence="10">U11/U12 small nuclear ribonucleoprotein 20 kDa protein</fullName>
    </alternativeName>
</protein>
<dbReference type="Pfam" id="PF00642">
    <property type="entry name" value="zf-CCCH"/>
    <property type="match status" value="1"/>
</dbReference>
<evidence type="ECO:0000256" key="4">
    <source>
        <dbReference type="ARBA" id="ARBA00022728"/>
    </source>
</evidence>
<evidence type="ECO:0000256" key="9">
    <source>
        <dbReference type="ARBA" id="ARBA00067764"/>
    </source>
</evidence>
<feature type="region of interest" description="Disordered" evidence="12">
    <location>
        <begin position="121"/>
        <end position="140"/>
    </location>
</feature>
<organism evidence="14 15">
    <name type="scientific">Laodelphax striatellus</name>
    <name type="common">Small brown planthopper</name>
    <name type="synonym">Delphax striatella</name>
    <dbReference type="NCBI Taxonomy" id="195883"/>
    <lineage>
        <taxon>Eukaryota</taxon>
        <taxon>Metazoa</taxon>
        <taxon>Ecdysozoa</taxon>
        <taxon>Arthropoda</taxon>
        <taxon>Hexapoda</taxon>
        <taxon>Insecta</taxon>
        <taxon>Pterygota</taxon>
        <taxon>Neoptera</taxon>
        <taxon>Paraneoptera</taxon>
        <taxon>Hemiptera</taxon>
        <taxon>Auchenorrhyncha</taxon>
        <taxon>Fulgoroidea</taxon>
        <taxon>Delphacidae</taxon>
        <taxon>Criomorphinae</taxon>
        <taxon>Laodelphax</taxon>
    </lineage>
</organism>
<evidence type="ECO:0000256" key="11">
    <source>
        <dbReference type="PROSITE-ProRule" id="PRU00723"/>
    </source>
</evidence>
<dbReference type="Proteomes" id="UP000291343">
    <property type="component" value="Unassembled WGS sequence"/>
</dbReference>
<dbReference type="InterPro" id="IPR036236">
    <property type="entry name" value="Znf_C2H2_sf"/>
</dbReference>
<dbReference type="InterPro" id="IPR000571">
    <property type="entry name" value="Znf_CCCH"/>
</dbReference>
<dbReference type="SMART" id="SM00451">
    <property type="entry name" value="ZnF_U1"/>
    <property type="match status" value="1"/>
</dbReference>
<dbReference type="GO" id="GO:0005689">
    <property type="term" value="C:U12-type spliceosomal complex"/>
    <property type="evidence" value="ECO:0007669"/>
    <property type="project" value="TreeGrafter"/>
</dbReference>
<dbReference type="GO" id="GO:0008270">
    <property type="term" value="F:zinc ion binding"/>
    <property type="evidence" value="ECO:0007669"/>
    <property type="project" value="UniProtKB-KW"/>
</dbReference>
<evidence type="ECO:0000256" key="7">
    <source>
        <dbReference type="ARBA" id="ARBA00023187"/>
    </source>
</evidence>
<evidence type="ECO:0000256" key="1">
    <source>
        <dbReference type="ARBA" id="ARBA00004123"/>
    </source>
</evidence>
<sequence>MGKRYYCDYCDRSFIDDLEARKKHLNGTLHIRNKKLHYKQFRDLKTIVQEETTKVECRKFLQTGECHYGEHCNFTHYSRAQINELILRAREEEQRKLHPEIVLPTVDSWLERRRKKLNPTDLIEPEPLTQKDFDPDLPPSMQPINYKNVLNKEVSTWG</sequence>
<keyword evidence="15" id="KW-1185">Reference proteome</keyword>
<gene>
    <name evidence="14" type="ORF">LSTR_LSTR002712</name>
</gene>
<proteinExistence type="predicted"/>
<dbReference type="PROSITE" id="PS50103">
    <property type="entry name" value="ZF_C3H1"/>
    <property type="match status" value="1"/>
</dbReference>
<evidence type="ECO:0000256" key="12">
    <source>
        <dbReference type="SAM" id="MobiDB-lite"/>
    </source>
</evidence>
<dbReference type="InterPro" id="IPR013085">
    <property type="entry name" value="U1-CZ_Znf_C2H2"/>
</dbReference>
<evidence type="ECO:0000256" key="8">
    <source>
        <dbReference type="ARBA" id="ARBA00023242"/>
    </source>
</evidence>
<evidence type="ECO:0000313" key="15">
    <source>
        <dbReference type="Proteomes" id="UP000291343"/>
    </source>
</evidence>
<dbReference type="FunFam" id="3.30.160.60:FF:000741">
    <property type="entry name" value="Zinc finger matrin-type protein 5"/>
    <property type="match status" value="1"/>
</dbReference>
<dbReference type="InterPro" id="IPR036855">
    <property type="entry name" value="Znf_CCCH_sf"/>
</dbReference>
<feature type="domain" description="C3H1-type" evidence="13">
    <location>
        <begin position="51"/>
        <end position="79"/>
    </location>
</feature>
<dbReference type="Gene3D" id="3.30.160.60">
    <property type="entry name" value="Classic Zinc Finger"/>
    <property type="match status" value="1"/>
</dbReference>
<evidence type="ECO:0000259" key="13">
    <source>
        <dbReference type="PROSITE" id="PS50103"/>
    </source>
</evidence>
<keyword evidence="7" id="KW-0508">mRNA splicing</keyword>